<reference evidence="2 3" key="1">
    <citation type="submission" date="2019-01" db="EMBL/GenBank/DDBJ databases">
        <title>Nuclear Genome Assembly of the Microalgal Biofuel strain Nannochloropsis salina CCMP1776.</title>
        <authorList>
            <person name="Hovde B."/>
        </authorList>
    </citation>
    <scope>NUCLEOTIDE SEQUENCE [LARGE SCALE GENOMIC DNA]</scope>
    <source>
        <strain evidence="2 3">CCMP1776</strain>
    </source>
</reference>
<feature type="region of interest" description="Disordered" evidence="1">
    <location>
        <begin position="12"/>
        <end position="33"/>
    </location>
</feature>
<sequence length="180" mass="20575">MPTWTAPSRVGRAVSSSFNDRQAGTEQADMPSGKWREREGFGHIAGGSQWHIVHWTLLYEVVVDPQVQKLLLSLKTTGIPDESFFPTAGLWLQEKAQAREKGLRLRILNLDLRYSNESHHRDLSYPGERAKLKHLGQTKNKLWARKALTAKVTCEYTNEFLRLHHDCAPFEGMQPIIDVE</sequence>
<keyword evidence="3" id="KW-1185">Reference proteome</keyword>
<accession>A0A4D9CPB0</accession>
<evidence type="ECO:0000313" key="2">
    <source>
        <dbReference type="EMBL" id="TFJ80344.1"/>
    </source>
</evidence>
<evidence type="ECO:0000313" key="3">
    <source>
        <dbReference type="Proteomes" id="UP000355283"/>
    </source>
</evidence>
<evidence type="ECO:0000256" key="1">
    <source>
        <dbReference type="SAM" id="MobiDB-lite"/>
    </source>
</evidence>
<comment type="caution">
    <text evidence="2">The sequence shown here is derived from an EMBL/GenBank/DDBJ whole genome shotgun (WGS) entry which is preliminary data.</text>
</comment>
<feature type="compositionally biased region" description="Polar residues" evidence="1">
    <location>
        <begin position="14"/>
        <end position="25"/>
    </location>
</feature>
<dbReference type="OrthoDB" id="10277053at2759"/>
<gene>
    <name evidence="2" type="ORF">NSK_008310</name>
</gene>
<dbReference type="Proteomes" id="UP000355283">
    <property type="component" value="Unassembled WGS sequence"/>
</dbReference>
<name>A0A4D9CPB0_9STRA</name>
<proteinExistence type="predicted"/>
<organism evidence="2 3">
    <name type="scientific">Nannochloropsis salina CCMP1776</name>
    <dbReference type="NCBI Taxonomy" id="1027361"/>
    <lineage>
        <taxon>Eukaryota</taxon>
        <taxon>Sar</taxon>
        <taxon>Stramenopiles</taxon>
        <taxon>Ochrophyta</taxon>
        <taxon>Eustigmatophyceae</taxon>
        <taxon>Eustigmatales</taxon>
        <taxon>Monodopsidaceae</taxon>
        <taxon>Microchloropsis</taxon>
        <taxon>Microchloropsis salina</taxon>
    </lineage>
</organism>
<dbReference type="EMBL" id="SDOX01000170">
    <property type="protein sequence ID" value="TFJ80344.1"/>
    <property type="molecule type" value="Genomic_DNA"/>
</dbReference>
<dbReference type="AlphaFoldDB" id="A0A4D9CPB0"/>
<protein>
    <submittedName>
        <fullName evidence="2">Uncharacterized protein</fullName>
    </submittedName>
</protein>